<dbReference type="AlphaFoldDB" id="T1H3W8"/>
<evidence type="ECO:0000313" key="3">
    <source>
        <dbReference type="Proteomes" id="UP000015102"/>
    </source>
</evidence>
<evidence type="ECO:0000256" key="1">
    <source>
        <dbReference type="SAM" id="MobiDB-lite"/>
    </source>
</evidence>
<sequence>MDDKMKNMIELLPKKTFSIKQASKRKPEQPNIAGNPNGVTDKEERDTGISTRHKQGLRNTDLFLKPLTDQGHDNSS</sequence>
<name>T1H3W8_MEGSC</name>
<accession>T1H3W8</accession>
<keyword evidence="3" id="KW-1185">Reference proteome</keyword>
<reference evidence="3" key="1">
    <citation type="submission" date="2013-02" db="EMBL/GenBank/DDBJ databases">
        <authorList>
            <person name="Hughes D."/>
        </authorList>
    </citation>
    <scope>NUCLEOTIDE SEQUENCE</scope>
    <source>
        <strain>Durham</strain>
        <strain evidence="3">NC isolate 2 -- Noor lab</strain>
    </source>
</reference>
<dbReference type="HOGENOM" id="CLU_2657293_0_0_1"/>
<dbReference type="EMBL" id="CAQQ02385150">
    <property type="status" value="NOT_ANNOTATED_CDS"/>
    <property type="molecule type" value="Genomic_DNA"/>
</dbReference>
<protein>
    <submittedName>
        <fullName evidence="2">Uncharacterized protein</fullName>
    </submittedName>
</protein>
<evidence type="ECO:0000313" key="2">
    <source>
        <dbReference type="EnsemblMetazoa" id="MESCA010965-PA"/>
    </source>
</evidence>
<feature type="region of interest" description="Disordered" evidence="1">
    <location>
        <begin position="14"/>
        <end position="76"/>
    </location>
</feature>
<proteinExistence type="predicted"/>
<dbReference type="Proteomes" id="UP000015102">
    <property type="component" value="Unassembled WGS sequence"/>
</dbReference>
<dbReference type="EnsemblMetazoa" id="MESCA010965-RA">
    <property type="protein sequence ID" value="MESCA010965-PA"/>
    <property type="gene ID" value="MESCA010965"/>
</dbReference>
<dbReference type="EMBL" id="CAQQ02385151">
    <property type="status" value="NOT_ANNOTATED_CDS"/>
    <property type="molecule type" value="Genomic_DNA"/>
</dbReference>
<reference evidence="2" key="2">
    <citation type="submission" date="2015-06" db="UniProtKB">
        <authorList>
            <consortium name="EnsemblMetazoa"/>
        </authorList>
    </citation>
    <scope>IDENTIFICATION</scope>
</reference>
<organism evidence="2 3">
    <name type="scientific">Megaselia scalaris</name>
    <name type="common">Humpbacked fly</name>
    <name type="synonym">Phora scalaris</name>
    <dbReference type="NCBI Taxonomy" id="36166"/>
    <lineage>
        <taxon>Eukaryota</taxon>
        <taxon>Metazoa</taxon>
        <taxon>Ecdysozoa</taxon>
        <taxon>Arthropoda</taxon>
        <taxon>Hexapoda</taxon>
        <taxon>Insecta</taxon>
        <taxon>Pterygota</taxon>
        <taxon>Neoptera</taxon>
        <taxon>Endopterygota</taxon>
        <taxon>Diptera</taxon>
        <taxon>Brachycera</taxon>
        <taxon>Muscomorpha</taxon>
        <taxon>Platypezoidea</taxon>
        <taxon>Phoridae</taxon>
        <taxon>Megaseliini</taxon>
        <taxon>Megaselia</taxon>
    </lineage>
</organism>